<dbReference type="EMBL" id="CP042433">
    <property type="protein sequence ID" value="QEC57282.1"/>
    <property type="molecule type" value="Genomic_DNA"/>
</dbReference>
<reference evidence="1 2" key="1">
    <citation type="journal article" date="2015" name="Int. J. Syst. Evol. Microbiol.">
        <title>Flavisolibacter ginsenosidimutans sp. nov., with ginsenoside-converting activity isolated from soil used for cultivating ginseng.</title>
        <authorList>
            <person name="Zhao Y."/>
            <person name="Liu Q."/>
            <person name="Kang M.S."/>
            <person name="Jin F."/>
            <person name="Yu H."/>
            <person name="Im W.T."/>
        </authorList>
    </citation>
    <scope>NUCLEOTIDE SEQUENCE [LARGE SCALE GENOMIC DNA]</scope>
    <source>
        <strain evidence="1 2">Gsoil 636</strain>
    </source>
</reference>
<dbReference type="RefSeq" id="WP_146789433.1">
    <property type="nucleotide sequence ID" value="NZ_BAABIO010000003.1"/>
</dbReference>
<protein>
    <submittedName>
        <fullName evidence="1">DUF4262 domain-containing protein</fullName>
    </submittedName>
</protein>
<name>A0A5B8ULP2_9BACT</name>
<dbReference type="Proteomes" id="UP000321204">
    <property type="component" value="Chromosome"/>
</dbReference>
<proteinExistence type="predicted"/>
<accession>A0A5B8ULP2</accession>
<evidence type="ECO:0000313" key="1">
    <source>
        <dbReference type="EMBL" id="QEC57282.1"/>
    </source>
</evidence>
<evidence type="ECO:0000313" key="2">
    <source>
        <dbReference type="Proteomes" id="UP000321204"/>
    </source>
</evidence>
<dbReference type="KEGG" id="fgg:FSB75_15715"/>
<organism evidence="1 2">
    <name type="scientific">Flavisolibacter ginsenosidimutans</name>
    <dbReference type="NCBI Taxonomy" id="661481"/>
    <lineage>
        <taxon>Bacteria</taxon>
        <taxon>Pseudomonadati</taxon>
        <taxon>Bacteroidota</taxon>
        <taxon>Chitinophagia</taxon>
        <taxon>Chitinophagales</taxon>
        <taxon>Chitinophagaceae</taxon>
        <taxon>Flavisolibacter</taxon>
    </lineage>
</organism>
<dbReference type="OrthoDB" id="9793188at2"/>
<sequence length="150" mass="17583">MREQHKQDYFQQVDQNIRNHGYHITFVLADESPSYCYSTGIFKSFNIPEIFISSLPKNLSFDLVDSYVQLFKNAESIPLETKIPNLTSRFPVYLIEVPTPNLMDYALSSVRFYGSEEYKYLQIVYPDTKGNFPNEVGYNYDQEIMGIFKK</sequence>
<dbReference type="Pfam" id="PF14081">
    <property type="entry name" value="DUF4262"/>
    <property type="match status" value="1"/>
</dbReference>
<keyword evidence="2" id="KW-1185">Reference proteome</keyword>
<dbReference type="InterPro" id="IPR025358">
    <property type="entry name" value="DUF4262"/>
</dbReference>
<dbReference type="AlphaFoldDB" id="A0A5B8ULP2"/>
<gene>
    <name evidence="1" type="ORF">FSB75_15715</name>
</gene>